<evidence type="ECO:0000259" key="6">
    <source>
        <dbReference type="PROSITE" id="PS50949"/>
    </source>
</evidence>
<dbReference type="InterPro" id="IPR015421">
    <property type="entry name" value="PyrdxlP-dep_Trfase_major"/>
</dbReference>
<reference evidence="7 8" key="2">
    <citation type="submission" date="2018-06" db="EMBL/GenBank/DDBJ databases">
        <title>Sequencing of bacterial isolates from soil warming experiment in Harvard Forest, Massachusetts, USA.</title>
        <authorList>
            <person name="Deangelis K.PhD."/>
        </authorList>
    </citation>
    <scope>NUCLEOTIDE SEQUENCE [LARGE SCALE GENOMIC DNA]</scope>
    <source>
        <strain evidence="7 8">GAS496</strain>
    </source>
</reference>
<dbReference type="AlphaFoldDB" id="A0A318HMP6"/>
<gene>
    <name evidence="7" type="ORF">C8E89_101253</name>
</gene>
<dbReference type="InterPro" id="IPR036390">
    <property type="entry name" value="WH_DNA-bd_sf"/>
</dbReference>
<dbReference type="CDD" id="cd00609">
    <property type="entry name" value="AAT_like"/>
    <property type="match status" value="1"/>
</dbReference>
<dbReference type="Pfam" id="PF00392">
    <property type="entry name" value="GntR"/>
    <property type="match status" value="1"/>
</dbReference>
<dbReference type="Gene3D" id="3.40.640.10">
    <property type="entry name" value="Type I PLP-dependent aspartate aminotransferase-like (Major domain)"/>
    <property type="match status" value="1"/>
</dbReference>
<accession>A0A318HMP6</accession>
<feature type="domain" description="HTH gntR-type" evidence="6">
    <location>
        <begin position="9"/>
        <end position="77"/>
    </location>
</feature>
<comment type="caution">
    <text evidence="7">The sequence shown here is derived from an EMBL/GenBank/DDBJ whole genome shotgun (WGS) entry which is preliminary data.</text>
</comment>
<dbReference type="GO" id="GO:0003677">
    <property type="term" value="F:DNA binding"/>
    <property type="evidence" value="ECO:0007669"/>
    <property type="project" value="UniProtKB-KW"/>
</dbReference>
<dbReference type="PROSITE" id="PS50949">
    <property type="entry name" value="HTH_GNTR"/>
    <property type="match status" value="1"/>
</dbReference>
<keyword evidence="3" id="KW-0805">Transcription regulation</keyword>
<organism evidence="7 8">
    <name type="scientific">Mycolicibacterium moriokaense</name>
    <dbReference type="NCBI Taxonomy" id="39691"/>
    <lineage>
        <taxon>Bacteria</taxon>
        <taxon>Bacillati</taxon>
        <taxon>Actinomycetota</taxon>
        <taxon>Actinomycetes</taxon>
        <taxon>Mycobacteriales</taxon>
        <taxon>Mycobacteriaceae</taxon>
        <taxon>Mycolicibacterium</taxon>
    </lineage>
</organism>
<evidence type="ECO:0000256" key="3">
    <source>
        <dbReference type="ARBA" id="ARBA00023015"/>
    </source>
</evidence>
<keyword evidence="2" id="KW-0663">Pyridoxal phosphate</keyword>
<evidence type="ECO:0000256" key="4">
    <source>
        <dbReference type="ARBA" id="ARBA00023125"/>
    </source>
</evidence>
<dbReference type="EMBL" id="QJJU01000001">
    <property type="protein sequence ID" value="PXX13105.1"/>
    <property type="molecule type" value="Genomic_DNA"/>
</dbReference>
<dbReference type="PRINTS" id="PR00035">
    <property type="entry name" value="HTHGNTR"/>
</dbReference>
<sequence>MALDTSDRRGLCQQLQQQLRSSIQQGRLPAGTALPPTRTLARDLGVARSVVVDAYEQLEADGYVAGRQGSGTRVLATARQEADRPRSADAPIHTVRLLGGLPDPALFPRAEWLRHYRAALGALPNDELAYPGPLGALQLRDALTNYLGRVRGVVVSPNRMLVSTGLTQAIVLLCRALRRRGVEAIAVEDPCFGLHREAISNTGLRVVPVPVDDAGLDVARLADLDVDAVLVAPAHSYPTGAVLSAERRAALVEWAQARDGLVIEDDYDAEFRYDRAPIGALQGLAPERVAYAGCVSKTLTPALRLGWMALPRWLIGDVVREKLFDDMGTSLLEQVALARFIDAGALGRHLRRVRPIYRRRRDAVLESLAVALPGAQPKGIAAGLHVYVELPAWCDESALIEAANAKGLLIGGGRGAWSDPFSPPALVLGYGAINEQAIRNGVAVLGSIYERLARGS</sequence>
<dbReference type="CDD" id="cd07377">
    <property type="entry name" value="WHTH_GntR"/>
    <property type="match status" value="1"/>
</dbReference>
<name>A0A318HMP6_9MYCO</name>
<dbReference type="Pfam" id="PF00155">
    <property type="entry name" value="Aminotran_1_2"/>
    <property type="match status" value="1"/>
</dbReference>
<evidence type="ECO:0000256" key="5">
    <source>
        <dbReference type="ARBA" id="ARBA00023163"/>
    </source>
</evidence>
<dbReference type="GO" id="GO:0003700">
    <property type="term" value="F:DNA-binding transcription factor activity"/>
    <property type="evidence" value="ECO:0007669"/>
    <property type="project" value="InterPro"/>
</dbReference>
<evidence type="ECO:0000256" key="1">
    <source>
        <dbReference type="ARBA" id="ARBA00005384"/>
    </source>
</evidence>
<reference evidence="8" key="1">
    <citation type="submission" date="2018-05" db="EMBL/GenBank/DDBJ databases">
        <authorList>
            <person name="Deangelis K."/>
            <person name="Huntemann M."/>
            <person name="Clum A."/>
            <person name="Pillay M."/>
            <person name="Palaniappan K."/>
            <person name="Varghese N."/>
            <person name="Mikhailova N."/>
            <person name="Stamatis D."/>
            <person name="Reddy T."/>
            <person name="Daum C."/>
            <person name="Shapiro N."/>
            <person name="Ivanova N."/>
            <person name="Kyrpides N."/>
            <person name="Woyke T."/>
        </authorList>
    </citation>
    <scope>NUCLEOTIDE SEQUENCE [LARGE SCALE GENOMIC DNA]</scope>
    <source>
        <strain evidence="8">GAS496</strain>
    </source>
</reference>
<proteinExistence type="inferred from homology"/>
<keyword evidence="4" id="KW-0238">DNA-binding</keyword>
<dbReference type="Proteomes" id="UP000247781">
    <property type="component" value="Unassembled WGS sequence"/>
</dbReference>
<protein>
    <submittedName>
        <fullName evidence="7">GntR family transcriptional regulator</fullName>
    </submittedName>
</protein>
<dbReference type="SUPFAM" id="SSF53383">
    <property type="entry name" value="PLP-dependent transferases"/>
    <property type="match status" value="1"/>
</dbReference>
<dbReference type="InterPro" id="IPR051446">
    <property type="entry name" value="HTH_trans_reg/aminotransferase"/>
</dbReference>
<dbReference type="SUPFAM" id="SSF46785">
    <property type="entry name" value="Winged helix' DNA-binding domain"/>
    <property type="match status" value="1"/>
</dbReference>
<dbReference type="InterPro" id="IPR000524">
    <property type="entry name" value="Tscrpt_reg_HTH_GntR"/>
</dbReference>
<dbReference type="GO" id="GO:0030170">
    <property type="term" value="F:pyridoxal phosphate binding"/>
    <property type="evidence" value="ECO:0007669"/>
    <property type="project" value="InterPro"/>
</dbReference>
<keyword evidence="8" id="KW-1185">Reference proteome</keyword>
<dbReference type="PANTHER" id="PTHR46577:SF1">
    <property type="entry name" value="HTH-TYPE TRANSCRIPTIONAL REGULATORY PROTEIN GABR"/>
    <property type="match status" value="1"/>
</dbReference>
<keyword evidence="5" id="KW-0804">Transcription</keyword>
<evidence type="ECO:0000313" key="7">
    <source>
        <dbReference type="EMBL" id="PXX13105.1"/>
    </source>
</evidence>
<dbReference type="Gene3D" id="1.10.10.10">
    <property type="entry name" value="Winged helix-like DNA-binding domain superfamily/Winged helix DNA-binding domain"/>
    <property type="match status" value="1"/>
</dbReference>
<dbReference type="SMART" id="SM00345">
    <property type="entry name" value="HTH_GNTR"/>
    <property type="match status" value="1"/>
</dbReference>
<comment type="similarity">
    <text evidence="1">In the C-terminal section; belongs to the class-I pyridoxal-phosphate-dependent aminotransferase family.</text>
</comment>
<dbReference type="InterPro" id="IPR036388">
    <property type="entry name" value="WH-like_DNA-bd_sf"/>
</dbReference>
<dbReference type="InterPro" id="IPR004839">
    <property type="entry name" value="Aminotransferase_I/II_large"/>
</dbReference>
<evidence type="ECO:0000313" key="8">
    <source>
        <dbReference type="Proteomes" id="UP000247781"/>
    </source>
</evidence>
<dbReference type="InterPro" id="IPR015424">
    <property type="entry name" value="PyrdxlP-dep_Trfase"/>
</dbReference>
<dbReference type="PANTHER" id="PTHR46577">
    <property type="entry name" value="HTH-TYPE TRANSCRIPTIONAL REGULATORY PROTEIN GABR"/>
    <property type="match status" value="1"/>
</dbReference>
<evidence type="ECO:0000256" key="2">
    <source>
        <dbReference type="ARBA" id="ARBA00022898"/>
    </source>
</evidence>